<feature type="domain" description="MULE transposase" evidence="1">
    <location>
        <begin position="35"/>
        <end position="84"/>
    </location>
</feature>
<dbReference type="EMBL" id="GEDG01037902">
    <property type="protein sequence ID" value="JAP07867.1"/>
    <property type="molecule type" value="Transcribed_RNA"/>
</dbReference>
<name>A0A0V0GKM5_SOLCH</name>
<reference evidence="2" key="1">
    <citation type="submission" date="2015-12" db="EMBL/GenBank/DDBJ databases">
        <title>Gene expression during late stages of embryo sac development: a critical building block for successful pollen-pistil interactions.</title>
        <authorList>
            <person name="Liu Y."/>
            <person name="Joly V."/>
            <person name="Sabar M."/>
            <person name="Matton D.P."/>
        </authorList>
    </citation>
    <scope>NUCLEOTIDE SEQUENCE</scope>
</reference>
<proteinExistence type="predicted"/>
<evidence type="ECO:0000313" key="2">
    <source>
        <dbReference type="EMBL" id="JAP07867.1"/>
    </source>
</evidence>
<organism evidence="2">
    <name type="scientific">Solanum chacoense</name>
    <name type="common">Chaco potato</name>
    <dbReference type="NCBI Taxonomy" id="4108"/>
    <lineage>
        <taxon>Eukaryota</taxon>
        <taxon>Viridiplantae</taxon>
        <taxon>Streptophyta</taxon>
        <taxon>Embryophyta</taxon>
        <taxon>Tracheophyta</taxon>
        <taxon>Spermatophyta</taxon>
        <taxon>Magnoliopsida</taxon>
        <taxon>eudicotyledons</taxon>
        <taxon>Gunneridae</taxon>
        <taxon>Pentapetalae</taxon>
        <taxon>asterids</taxon>
        <taxon>lamiids</taxon>
        <taxon>Solanales</taxon>
        <taxon>Solanaceae</taxon>
        <taxon>Solanoideae</taxon>
        <taxon>Solaneae</taxon>
        <taxon>Solanum</taxon>
    </lineage>
</organism>
<dbReference type="PANTHER" id="PTHR31973:SF187">
    <property type="entry name" value="MUTATOR TRANSPOSASE MUDRA PROTEIN"/>
    <property type="match status" value="1"/>
</dbReference>
<dbReference type="AlphaFoldDB" id="A0A0V0GKM5"/>
<dbReference type="InterPro" id="IPR018289">
    <property type="entry name" value="MULE_transposase_dom"/>
</dbReference>
<dbReference type="PANTHER" id="PTHR31973">
    <property type="entry name" value="POLYPROTEIN, PUTATIVE-RELATED"/>
    <property type="match status" value="1"/>
</dbReference>
<dbReference type="Pfam" id="PF10551">
    <property type="entry name" value="MULE"/>
    <property type="match status" value="1"/>
</dbReference>
<protein>
    <submittedName>
        <fullName evidence="2">Putative ovule protein</fullName>
    </submittedName>
</protein>
<evidence type="ECO:0000259" key="1">
    <source>
        <dbReference type="Pfam" id="PF10551"/>
    </source>
</evidence>
<sequence>MKYLTVERRKYFSSTQIKTNETMMWLILRATHYIIRVDGCHLKGHQKGSQLLTAVGIDGNDNIYPIALAVVEGELKETWSWFLTLFD</sequence>
<accession>A0A0V0GKM5</accession>